<dbReference type="Proteomes" id="UP000004773">
    <property type="component" value="Unassembled WGS sequence"/>
</dbReference>
<evidence type="ECO:0000256" key="2">
    <source>
        <dbReference type="ARBA" id="ARBA00023125"/>
    </source>
</evidence>
<evidence type="ECO:0000259" key="4">
    <source>
        <dbReference type="PROSITE" id="PS50949"/>
    </source>
</evidence>
<proteinExistence type="predicted"/>
<dbReference type="GO" id="GO:0003700">
    <property type="term" value="F:DNA-binding transcription factor activity"/>
    <property type="evidence" value="ECO:0007669"/>
    <property type="project" value="InterPro"/>
</dbReference>
<dbReference type="PANTHER" id="PTHR38445:SF7">
    <property type="entry name" value="GNTR-FAMILY TRANSCRIPTIONAL REGULATOR"/>
    <property type="match status" value="1"/>
</dbReference>
<dbReference type="EMBL" id="ACRO01000002">
    <property type="protein sequence ID" value="EGF88158.1"/>
    <property type="molecule type" value="Genomic_DNA"/>
</dbReference>
<protein>
    <recommendedName>
        <fullName evidence="4">HTH gntR-type domain-containing protein</fullName>
    </recommendedName>
</protein>
<dbReference type="RefSeq" id="WP_003145832.1">
    <property type="nucleotide sequence ID" value="NZ_GL883582.1"/>
</dbReference>
<dbReference type="AlphaFoldDB" id="A0AA87AMP8"/>
<sequence>MEIKISNLSSVPIYQQVAKQIKSNILNGSLKNNDQLPSIRSLAKELEVGIITVKKSYEVLLQEELIYSKGAVGYFVNDIDLATVLTIKKEEYSDELKSIIDKAINDGLNINDIKNIFNSVMEENSYDKS</sequence>
<reference evidence="5 6" key="1">
    <citation type="submission" date="2011-03" db="EMBL/GenBank/DDBJ databases">
        <title>The Genome Sequence of Gemella haemolysans M341.</title>
        <authorList>
            <consortium name="The Broad Institute Genome Sequencing Platform"/>
            <consortium name="The Broad Institute Genome Sequencing Center for Infectious Disease"/>
            <person name="Earl A."/>
            <person name="Ward D."/>
            <person name="Feldgarden M."/>
            <person name="Gevers D."/>
            <person name="Sibley C.D."/>
            <person name="Field T.R."/>
            <person name="Grinwis M."/>
            <person name="Eshaghurshan C.S."/>
            <person name="Surette M.G."/>
            <person name="Young S.K."/>
            <person name="Zeng Q."/>
            <person name="Gargeya S."/>
            <person name="Fitzgerald M."/>
            <person name="Haas B."/>
            <person name="Abouelleil A."/>
            <person name="Alvarado L."/>
            <person name="Arachchi H.M."/>
            <person name="Berlin A."/>
            <person name="Brown A."/>
            <person name="Chapman S.B."/>
            <person name="Chen Z."/>
            <person name="Dunbar C."/>
            <person name="Freedman E."/>
            <person name="Gearin G."/>
            <person name="Gellesch M."/>
            <person name="Goldberg J."/>
            <person name="Griggs A."/>
            <person name="Gujja S."/>
            <person name="Heilman E.R."/>
            <person name="Heiman D."/>
            <person name="Howarth C."/>
            <person name="Larson L."/>
            <person name="Lui A."/>
            <person name="MacDonald P.J.P."/>
            <person name="Mehta T."/>
            <person name="Montmayeur A."/>
            <person name="Murphy C."/>
            <person name="Neiman D."/>
            <person name="Pearson M."/>
            <person name="Priest M."/>
            <person name="Roberts A."/>
            <person name="Saif S."/>
            <person name="Shea T."/>
            <person name="Shenoy N."/>
            <person name="Sisk P."/>
            <person name="Stolte C."/>
            <person name="Sykes S."/>
            <person name="White J."/>
            <person name="Yandava C."/>
            <person name="Wortman J."/>
            <person name="Nusbaum C."/>
            <person name="Birren B."/>
        </authorList>
    </citation>
    <scope>NUCLEOTIDE SEQUENCE [LARGE SCALE GENOMIC DNA]</scope>
    <source>
        <strain evidence="5 6">M341</strain>
    </source>
</reference>
<dbReference type="SUPFAM" id="SSF46785">
    <property type="entry name" value="Winged helix' DNA-binding domain"/>
    <property type="match status" value="1"/>
</dbReference>
<evidence type="ECO:0000313" key="6">
    <source>
        <dbReference type="Proteomes" id="UP000004773"/>
    </source>
</evidence>
<dbReference type="InterPro" id="IPR036390">
    <property type="entry name" value="WH_DNA-bd_sf"/>
</dbReference>
<dbReference type="GO" id="GO:0003677">
    <property type="term" value="F:DNA binding"/>
    <property type="evidence" value="ECO:0007669"/>
    <property type="project" value="UniProtKB-KW"/>
</dbReference>
<dbReference type="InterPro" id="IPR000524">
    <property type="entry name" value="Tscrpt_reg_HTH_GntR"/>
</dbReference>
<dbReference type="SMART" id="SM00345">
    <property type="entry name" value="HTH_GNTR"/>
    <property type="match status" value="1"/>
</dbReference>
<name>A0AA87AMP8_9BACL</name>
<gene>
    <name evidence="5" type="ORF">HMPREF0428_00052</name>
</gene>
<evidence type="ECO:0000256" key="1">
    <source>
        <dbReference type="ARBA" id="ARBA00023015"/>
    </source>
</evidence>
<dbReference type="Gene3D" id="1.10.10.10">
    <property type="entry name" value="Winged helix-like DNA-binding domain superfamily/Winged helix DNA-binding domain"/>
    <property type="match status" value="1"/>
</dbReference>
<dbReference type="Pfam" id="PF00392">
    <property type="entry name" value="GntR"/>
    <property type="match status" value="1"/>
</dbReference>
<dbReference type="InterPro" id="IPR036388">
    <property type="entry name" value="WH-like_DNA-bd_sf"/>
</dbReference>
<feature type="domain" description="HTH gntR-type" evidence="4">
    <location>
        <begin position="11"/>
        <end position="79"/>
    </location>
</feature>
<keyword evidence="2" id="KW-0238">DNA-binding</keyword>
<evidence type="ECO:0000256" key="3">
    <source>
        <dbReference type="ARBA" id="ARBA00023163"/>
    </source>
</evidence>
<accession>A0AA87AMP8</accession>
<dbReference type="PROSITE" id="PS50949">
    <property type="entry name" value="HTH_GNTR"/>
    <property type="match status" value="1"/>
</dbReference>
<keyword evidence="3" id="KW-0804">Transcription</keyword>
<keyword evidence="1" id="KW-0805">Transcription regulation</keyword>
<organism evidence="5 6">
    <name type="scientific">Gemella haemolysans M341</name>
    <dbReference type="NCBI Taxonomy" id="562981"/>
    <lineage>
        <taxon>Bacteria</taxon>
        <taxon>Bacillati</taxon>
        <taxon>Bacillota</taxon>
        <taxon>Bacilli</taxon>
        <taxon>Bacillales</taxon>
        <taxon>Gemellaceae</taxon>
        <taxon>Gemella</taxon>
    </lineage>
</organism>
<comment type="caution">
    <text evidence="5">The sequence shown here is derived from an EMBL/GenBank/DDBJ whole genome shotgun (WGS) entry which is preliminary data.</text>
</comment>
<dbReference type="CDD" id="cd07377">
    <property type="entry name" value="WHTH_GntR"/>
    <property type="match status" value="1"/>
</dbReference>
<evidence type="ECO:0000313" key="5">
    <source>
        <dbReference type="EMBL" id="EGF88158.1"/>
    </source>
</evidence>
<dbReference type="PANTHER" id="PTHR38445">
    <property type="entry name" value="HTH-TYPE TRANSCRIPTIONAL REPRESSOR YTRA"/>
    <property type="match status" value="1"/>
</dbReference>